<keyword evidence="2 6" id="KW-0812">Transmembrane</keyword>
<keyword evidence="4 6" id="KW-0472">Membrane</keyword>
<evidence type="ECO:0000256" key="2">
    <source>
        <dbReference type="ARBA" id="ARBA00022692"/>
    </source>
</evidence>
<dbReference type="PANTHER" id="PTHR15549">
    <property type="entry name" value="PAIRED IMMUNOGLOBULIN-LIKE TYPE 2 RECEPTOR"/>
    <property type="match status" value="1"/>
</dbReference>
<dbReference type="GO" id="GO:0071944">
    <property type="term" value="C:cell periphery"/>
    <property type="evidence" value="ECO:0007669"/>
    <property type="project" value="UniProtKB-ARBA"/>
</dbReference>
<evidence type="ECO:0000313" key="8">
    <source>
        <dbReference type="EMBL" id="KAK6347323.1"/>
    </source>
</evidence>
<feature type="chain" id="PRO_5043631386" evidence="7">
    <location>
        <begin position="31"/>
        <end position="325"/>
    </location>
</feature>
<reference evidence="8 9" key="1">
    <citation type="submission" date="2019-10" db="EMBL/GenBank/DDBJ databases">
        <authorList>
            <person name="Palmer J.M."/>
        </authorList>
    </citation>
    <scope>NUCLEOTIDE SEQUENCE [LARGE SCALE GENOMIC DNA]</scope>
    <source>
        <strain evidence="8 9">TWF696</strain>
    </source>
</reference>
<dbReference type="InterPro" id="IPR051694">
    <property type="entry name" value="Immunoregulatory_rcpt-like"/>
</dbReference>
<name>A0AAV9UTA0_9PEZI</name>
<feature type="compositionally biased region" description="Basic and acidic residues" evidence="5">
    <location>
        <begin position="305"/>
        <end position="316"/>
    </location>
</feature>
<feature type="region of interest" description="Disordered" evidence="5">
    <location>
        <begin position="119"/>
        <end position="163"/>
    </location>
</feature>
<gene>
    <name evidence="8" type="ORF">TWF696_007393</name>
</gene>
<feature type="signal peptide" evidence="7">
    <location>
        <begin position="1"/>
        <end position="30"/>
    </location>
</feature>
<accession>A0AAV9UTA0</accession>
<keyword evidence="7" id="KW-0732">Signal</keyword>
<keyword evidence="3 6" id="KW-1133">Transmembrane helix</keyword>
<feature type="compositionally biased region" description="Low complexity" evidence="5">
    <location>
        <begin position="123"/>
        <end position="163"/>
    </location>
</feature>
<sequence length="325" mass="34247">MKPPPASSLVSGLFSFLLWIFVLQIRLTGAVTSINACTDPQCVYSPREPQVGPPTGYCQKILTPNTLSVSIQSLDDGCTVTIYSDPDCTAANMLEIDVGDCGFFNGTYIRSFSVDECPPGTPDPTLNNPTNTSTTLQSSTSTASGTIASKTESSSPTASTTRTAAATTTVTAAASTSNKTAIIAGAVGGGVGLLAITGSIFFFLLRLHRKRRLADMDPPPDHHAYPGQGGVELEAHGMYPPPHTGASAVYGDRMKASSSKRLAASGGSVFENHAAVEELPAESYTPRQELEAPMPPGFGIQAEQDNGRYSRERLPDMPRLPGPYQ</sequence>
<protein>
    <submittedName>
        <fullName evidence="8">Uncharacterized protein</fullName>
    </submittedName>
</protein>
<organism evidence="8 9">
    <name type="scientific">Orbilia brochopaga</name>
    <dbReference type="NCBI Taxonomy" id="3140254"/>
    <lineage>
        <taxon>Eukaryota</taxon>
        <taxon>Fungi</taxon>
        <taxon>Dikarya</taxon>
        <taxon>Ascomycota</taxon>
        <taxon>Pezizomycotina</taxon>
        <taxon>Orbiliomycetes</taxon>
        <taxon>Orbiliales</taxon>
        <taxon>Orbiliaceae</taxon>
        <taxon>Orbilia</taxon>
    </lineage>
</organism>
<dbReference type="GO" id="GO:0016020">
    <property type="term" value="C:membrane"/>
    <property type="evidence" value="ECO:0007669"/>
    <property type="project" value="UniProtKB-SubCell"/>
</dbReference>
<evidence type="ECO:0000256" key="3">
    <source>
        <dbReference type="ARBA" id="ARBA00022989"/>
    </source>
</evidence>
<evidence type="ECO:0000313" key="9">
    <source>
        <dbReference type="Proteomes" id="UP001375240"/>
    </source>
</evidence>
<keyword evidence="9" id="KW-1185">Reference proteome</keyword>
<evidence type="ECO:0000256" key="7">
    <source>
        <dbReference type="SAM" id="SignalP"/>
    </source>
</evidence>
<dbReference type="EMBL" id="JAVHNQ010000005">
    <property type="protein sequence ID" value="KAK6347323.1"/>
    <property type="molecule type" value="Genomic_DNA"/>
</dbReference>
<feature type="region of interest" description="Disordered" evidence="5">
    <location>
        <begin position="278"/>
        <end position="325"/>
    </location>
</feature>
<comment type="caution">
    <text evidence="8">The sequence shown here is derived from an EMBL/GenBank/DDBJ whole genome shotgun (WGS) entry which is preliminary data.</text>
</comment>
<feature type="transmembrane region" description="Helical" evidence="6">
    <location>
        <begin position="181"/>
        <end position="205"/>
    </location>
</feature>
<evidence type="ECO:0000256" key="1">
    <source>
        <dbReference type="ARBA" id="ARBA00004167"/>
    </source>
</evidence>
<dbReference type="AlphaFoldDB" id="A0AAV9UTA0"/>
<proteinExistence type="predicted"/>
<evidence type="ECO:0000256" key="6">
    <source>
        <dbReference type="SAM" id="Phobius"/>
    </source>
</evidence>
<evidence type="ECO:0000256" key="5">
    <source>
        <dbReference type="SAM" id="MobiDB-lite"/>
    </source>
</evidence>
<dbReference type="Proteomes" id="UP001375240">
    <property type="component" value="Unassembled WGS sequence"/>
</dbReference>
<comment type="subcellular location">
    <subcellularLocation>
        <location evidence="1">Membrane</location>
        <topology evidence="1">Single-pass membrane protein</topology>
    </subcellularLocation>
</comment>
<evidence type="ECO:0000256" key="4">
    <source>
        <dbReference type="ARBA" id="ARBA00023136"/>
    </source>
</evidence>